<evidence type="ECO:0000313" key="1">
    <source>
        <dbReference type="EMBL" id="KAK1739199.1"/>
    </source>
</evidence>
<accession>A0AAD9DAS5</accession>
<evidence type="ECO:0000313" key="2">
    <source>
        <dbReference type="Proteomes" id="UP001224775"/>
    </source>
</evidence>
<dbReference type="Proteomes" id="UP001224775">
    <property type="component" value="Unassembled WGS sequence"/>
</dbReference>
<dbReference type="PANTHER" id="PTHR45661:SF3">
    <property type="entry name" value="IG-LIKE DOMAIN-CONTAINING PROTEIN"/>
    <property type="match status" value="1"/>
</dbReference>
<dbReference type="PANTHER" id="PTHR45661">
    <property type="entry name" value="SURFACE ANTIGEN"/>
    <property type="match status" value="1"/>
</dbReference>
<dbReference type="AlphaFoldDB" id="A0AAD9DAS5"/>
<protein>
    <recommendedName>
        <fullName evidence="3">Leucine-rich repeat domain-containing protein</fullName>
    </recommendedName>
</protein>
<comment type="caution">
    <text evidence="1">The sequence shown here is derived from an EMBL/GenBank/DDBJ whole genome shotgun (WGS) entry which is preliminary data.</text>
</comment>
<reference evidence="1" key="1">
    <citation type="submission" date="2023-06" db="EMBL/GenBank/DDBJ databases">
        <title>Survivors Of The Sea: Transcriptome response of Skeletonema marinoi to long-term dormancy.</title>
        <authorList>
            <person name="Pinder M.I.M."/>
            <person name="Kourtchenko O."/>
            <person name="Robertson E.K."/>
            <person name="Larsson T."/>
            <person name="Maumus F."/>
            <person name="Osuna-Cruz C.M."/>
            <person name="Vancaester E."/>
            <person name="Stenow R."/>
            <person name="Vandepoele K."/>
            <person name="Ploug H."/>
            <person name="Bruchert V."/>
            <person name="Godhe A."/>
            <person name="Topel M."/>
        </authorList>
    </citation>
    <scope>NUCLEOTIDE SEQUENCE</scope>
    <source>
        <strain evidence="1">R05AC</strain>
    </source>
</reference>
<dbReference type="InterPro" id="IPR053139">
    <property type="entry name" value="Surface_bspA-like"/>
</dbReference>
<dbReference type="Pfam" id="PF13306">
    <property type="entry name" value="LRR_5"/>
    <property type="match status" value="1"/>
</dbReference>
<dbReference type="SUPFAM" id="SSF52058">
    <property type="entry name" value="L domain-like"/>
    <property type="match status" value="1"/>
</dbReference>
<sequence length="203" mass="22863">MMAADGWYTFTGREDEIIPRNATRVCIDESVSVIPAWAFEGNGNIEELDCHDRVKTVEEETFYWCRSLRRVIMPGVEVVENEAFIHCEALTDVECGKLEIIGESALYGCESLTSINLPSAKIVEEDAFCDFHALTNIVFGKELESIEGLAFFRCTSLERIAIPLKDGIITDDDIFRMCKNLKRVDLIEGALHDIINALLSLHQ</sequence>
<gene>
    <name evidence="1" type="ORF">QTG54_009742</name>
</gene>
<dbReference type="InterPro" id="IPR026906">
    <property type="entry name" value="LRR_5"/>
</dbReference>
<proteinExistence type="predicted"/>
<evidence type="ECO:0008006" key="3">
    <source>
        <dbReference type="Google" id="ProtNLM"/>
    </source>
</evidence>
<dbReference type="EMBL" id="JATAAI010000018">
    <property type="protein sequence ID" value="KAK1739199.1"/>
    <property type="molecule type" value="Genomic_DNA"/>
</dbReference>
<dbReference type="Gene3D" id="3.80.10.10">
    <property type="entry name" value="Ribonuclease Inhibitor"/>
    <property type="match status" value="1"/>
</dbReference>
<organism evidence="1 2">
    <name type="scientific">Skeletonema marinoi</name>
    <dbReference type="NCBI Taxonomy" id="267567"/>
    <lineage>
        <taxon>Eukaryota</taxon>
        <taxon>Sar</taxon>
        <taxon>Stramenopiles</taxon>
        <taxon>Ochrophyta</taxon>
        <taxon>Bacillariophyta</taxon>
        <taxon>Coscinodiscophyceae</taxon>
        <taxon>Thalassiosirophycidae</taxon>
        <taxon>Thalassiosirales</taxon>
        <taxon>Skeletonemataceae</taxon>
        <taxon>Skeletonema</taxon>
        <taxon>Skeletonema marinoi-dohrnii complex</taxon>
    </lineage>
</organism>
<keyword evidence="2" id="KW-1185">Reference proteome</keyword>
<dbReference type="InterPro" id="IPR032675">
    <property type="entry name" value="LRR_dom_sf"/>
</dbReference>
<name>A0AAD9DAS5_9STRA</name>